<organism evidence="1 2">
    <name type="scientific">Hymenobacter arizonensis</name>
    <name type="common">Siccationidurans arizonensis</name>
    <dbReference type="NCBI Taxonomy" id="1227077"/>
    <lineage>
        <taxon>Bacteria</taxon>
        <taxon>Pseudomonadati</taxon>
        <taxon>Bacteroidota</taxon>
        <taxon>Cytophagia</taxon>
        <taxon>Cytophagales</taxon>
        <taxon>Hymenobacteraceae</taxon>
        <taxon>Hymenobacter</taxon>
    </lineage>
</organism>
<proteinExistence type="predicted"/>
<dbReference type="AlphaFoldDB" id="A0A1I6BP94"/>
<sequence length="149" mass="17212">MQQPPLLDTINQAIVVAHGSATAPHYGFLQKTYDKRPYQPLIDDLALRFAITDTTDLNYDSAMVYHLRQQEEHCLLLSLVGKFFLLFDSIVDRKRLVEQPATEEARAVFRAAQQHGFVPIDRETLKRRTCLVDYEGRTNTVWEALFDRS</sequence>
<keyword evidence="2" id="KW-1185">Reference proteome</keyword>
<gene>
    <name evidence="1" type="ORF">SAMN04515668_4878</name>
</gene>
<evidence type="ECO:0000313" key="1">
    <source>
        <dbReference type="EMBL" id="SFQ82749.1"/>
    </source>
</evidence>
<dbReference type="EMBL" id="FOXS01000010">
    <property type="protein sequence ID" value="SFQ82749.1"/>
    <property type="molecule type" value="Genomic_DNA"/>
</dbReference>
<dbReference type="STRING" id="1227077.SAMN04515668_4878"/>
<evidence type="ECO:0000313" key="2">
    <source>
        <dbReference type="Proteomes" id="UP000199029"/>
    </source>
</evidence>
<dbReference type="RefSeq" id="WP_092678906.1">
    <property type="nucleotide sequence ID" value="NZ_FOXS01000010.1"/>
</dbReference>
<dbReference type="OrthoDB" id="886768at2"/>
<dbReference type="Proteomes" id="UP000199029">
    <property type="component" value="Unassembled WGS sequence"/>
</dbReference>
<reference evidence="2" key="1">
    <citation type="submission" date="2016-10" db="EMBL/GenBank/DDBJ databases">
        <authorList>
            <person name="Varghese N."/>
            <person name="Submissions S."/>
        </authorList>
    </citation>
    <scope>NUCLEOTIDE SEQUENCE [LARGE SCALE GENOMIC DNA]</scope>
    <source>
        <strain evidence="2">OR362-8,ATCC BAA-1266,JCM 13504</strain>
    </source>
</reference>
<accession>A0A1I6BP94</accession>
<name>A0A1I6BP94_HYMAR</name>
<protein>
    <submittedName>
        <fullName evidence="1">Uncharacterized protein</fullName>
    </submittedName>
</protein>